<name>A0A0S8K2H4_UNCW3</name>
<protein>
    <submittedName>
        <fullName evidence="1">Uncharacterized protein</fullName>
    </submittedName>
</protein>
<proteinExistence type="predicted"/>
<comment type="caution">
    <text evidence="1">The sequence shown here is derived from an EMBL/GenBank/DDBJ whole genome shotgun (WGS) entry which is preliminary data.</text>
</comment>
<dbReference type="Proteomes" id="UP000050975">
    <property type="component" value="Unassembled WGS sequence"/>
</dbReference>
<gene>
    <name evidence="1" type="ORF">AMJ74_02045</name>
</gene>
<reference evidence="1 2" key="1">
    <citation type="journal article" date="2015" name="Microbiome">
        <title>Genomic resolution of linkages in carbon, nitrogen, and sulfur cycling among widespread estuary sediment bacteria.</title>
        <authorList>
            <person name="Baker B.J."/>
            <person name="Lazar C.S."/>
            <person name="Teske A.P."/>
            <person name="Dick G.J."/>
        </authorList>
    </citation>
    <scope>NUCLEOTIDE SEQUENCE [LARGE SCALE GENOMIC DNA]</scope>
    <source>
        <strain evidence="1">SM1_77</strain>
    </source>
</reference>
<sequence length="132" mass="15004">MCSKIQRIISRFAEELTDDKKFLEHWIQYCSAAETVKDVKIDEHTVRSERRVVLHFGRSSNNIQHPIVEISKELFQEIRTKQSRAGGDSKWRTHLLANHIRKGGEASVAATNAAIKTWLTATGQQVPSHNIA</sequence>
<evidence type="ECO:0000313" key="2">
    <source>
        <dbReference type="Proteomes" id="UP000050975"/>
    </source>
</evidence>
<dbReference type="EMBL" id="LJVE01000022">
    <property type="protein sequence ID" value="KPL15166.1"/>
    <property type="molecule type" value="Genomic_DNA"/>
</dbReference>
<accession>A0A0S8K2H4</accession>
<organism evidence="1 2">
    <name type="scientific">candidate division WOR_3 bacterium SM1_77</name>
    <dbReference type="NCBI Taxonomy" id="1703778"/>
    <lineage>
        <taxon>Bacteria</taxon>
        <taxon>Bacteria division WOR-3</taxon>
    </lineage>
</organism>
<dbReference type="AlphaFoldDB" id="A0A0S8K2H4"/>
<evidence type="ECO:0000313" key="1">
    <source>
        <dbReference type="EMBL" id="KPL15166.1"/>
    </source>
</evidence>